<comment type="caution">
    <text evidence="1">The sequence shown here is derived from an EMBL/GenBank/DDBJ whole genome shotgun (WGS) entry which is preliminary data.</text>
</comment>
<accession>A0ACB9JH68</accession>
<dbReference type="Proteomes" id="UP001056120">
    <property type="component" value="Linkage Group LG04"/>
</dbReference>
<keyword evidence="2" id="KW-1185">Reference proteome</keyword>
<reference evidence="2" key="1">
    <citation type="journal article" date="2022" name="Mol. Ecol. Resour.">
        <title>The genomes of chicory, endive, great burdock and yacon provide insights into Asteraceae palaeo-polyploidization history and plant inulin production.</title>
        <authorList>
            <person name="Fan W."/>
            <person name="Wang S."/>
            <person name="Wang H."/>
            <person name="Wang A."/>
            <person name="Jiang F."/>
            <person name="Liu H."/>
            <person name="Zhao H."/>
            <person name="Xu D."/>
            <person name="Zhang Y."/>
        </authorList>
    </citation>
    <scope>NUCLEOTIDE SEQUENCE [LARGE SCALE GENOMIC DNA]</scope>
    <source>
        <strain evidence="2">cv. Yunnan</strain>
    </source>
</reference>
<dbReference type="EMBL" id="CM042021">
    <property type="protein sequence ID" value="KAI3819674.1"/>
    <property type="molecule type" value="Genomic_DNA"/>
</dbReference>
<organism evidence="1 2">
    <name type="scientific">Smallanthus sonchifolius</name>
    <dbReference type="NCBI Taxonomy" id="185202"/>
    <lineage>
        <taxon>Eukaryota</taxon>
        <taxon>Viridiplantae</taxon>
        <taxon>Streptophyta</taxon>
        <taxon>Embryophyta</taxon>
        <taxon>Tracheophyta</taxon>
        <taxon>Spermatophyta</taxon>
        <taxon>Magnoliopsida</taxon>
        <taxon>eudicotyledons</taxon>
        <taxon>Gunneridae</taxon>
        <taxon>Pentapetalae</taxon>
        <taxon>asterids</taxon>
        <taxon>campanulids</taxon>
        <taxon>Asterales</taxon>
        <taxon>Asteraceae</taxon>
        <taxon>Asteroideae</taxon>
        <taxon>Heliantheae alliance</taxon>
        <taxon>Millerieae</taxon>
        <taxon>Smallanthus</taxon>
    </lineage>
</organism>
<name>A0ACB9JH68_9ASTR</name>
<evidence type="ECO:0000313" key="2">
    <source>
        <dbReference type="Proteomes" id="UP001056120"/>
    </source>
</evidence>
<reference evidence="1 2" key="2">
    <citation type="journal article" date="2022" name="Mol. Ecol. Resour.">
        <title>The genomes of chicory, endive, great burdock and yacon provide insights into Asteraceae paleo-polyploidization history and plant inulin production.</title>
        <authorList>
            <person name="Fan W."/>
            <person name="Wang S."/>
            <person name="Wang H."/>
            <person name="Wang A."/>
            <person name="Jiang F."/>
            <person name="Liu H."/>
            <person name="Zhao H."/>
            <person name="Xu D."/>
            <person name="Zhang Y."/>
        </authorList>
    </citation>
    <scope>NUCLEOTIDE SEQUENCE [LARGE SCALE GENOMIC DNA]</scope>
    <source>
        <strain evidence="2">cv. Yunnan</strain>
        <tissue evidence="1">Leaves</tissue>
    </source>
</reference>
<gene>
    <name evidence="1" type="ORF">L1987_13521</name>
</gene>
<sequence length="525" mass="59744">MFINQSCLVLVHRLNHQELGQLKRTVNNNWYVNSGCSRHMTGNIQLLEDVKKIDGGYVAFAGSNGRYIIGQGTLKNEKLKFEKVNYVGFSWVKFLAMKEETIETVHFLILGLENLCKQKVSRIRSDNGTEFKNSKMGFFSLQKGIHNEFSARYVPQQNGVAERKDTTLVEAARTMLSDSKLPVTFWAVDVSTNCHVHNRVLAVKRHNKTCYELLNNRKPNLDYLLPFGNSCTLLKTRNVSTKFSEKAIEGVFLGYVANSLNKRVYNKETRQVEELFHIDCSNRSVTQKEVGPEWAFDYDSLFKSFNFAPDLSAVPSDPNVASCSGTHETDNDEDDSIFQDSLTDPLIIDDDSSTSTQDESTQLNVLPVPEVASIKELKDHPMQNIIGNLQNGVKTRSLLENTCLYSHIRDTGVLDEELAQFDKLKVWNLVDLPKGFYPIGTKWVFQCKKDDRAVVVRNKARLVVQGVNQQECIDYTEVYAPVVRLEEIQLFLAFASFKGFKVYQLDVKSVNLYGKVKEEVYVLTF</sequence>
<protein>
    <submittedName>
        <fullName evidence="1">Uncharacterized protein</fullName>
    </submittedName>
</protein>
<evidence type="ECO:0000313" key="1">
    <source>
        <dbReference type="EMBL" id="KAI3819674.1"/>
    </source>
</evidence>
<proteinExistence type="predicted"/>